<gene>
    <name evidence="1" type="ORF">CgunFtcFv8_000123</name>
</gene>
<evidence type="ECO:0000313" key="1">
    <source>
        <dbReference type="EMBL" id="KAK5923124.1"/>
    </source>
</evidence>
<evidence type="ECO:0000313" key="2">
    <source>
        <dbReference type="Proteomes" id="UP001331515"/>
    </source>
</evidence>
<sequence length="141" mass="14793">MGQLCSPPPAAAPTVLCTPSSLCSSTLCREPFLLAPPCSLLSAPVSPSFLHLSPPSPEGVVSDGGSFQLWWGALLFGWGVHWACSERTALRAAAASEGMGGTFYGGGHLSTEVTPPLLRHPSSCRSLKEKVLFKLKNSLKT</sequence>
<protein>
    <submittedName>
        <fullName evidence="1">Uncharacterized protein</fullName>
    </submittedName>
</protein>
<organism evidence="1 2">
    <name type="scientific">Champsocephalus gunnari</name>
    <name type="common">Mackerel icefish</name>
    <dbReference type="NCBI Taxonomy" id="52237"/>
    <lineage>
        <taxon>Eukaryota</taxon>
        <taxon>Metazoa</taxon>
        <taxon>Chordata</taxon>
        <taxon>Craniata</taxon>
        <taxon>Vertebrata</taxon>
        <taxon>Euteleostomi</taxon>
        <taxon>Actinopterygii</taxon>
        <taxon>Neopterygii</taxon>
        <taxon>Teleostei</taxon>
        <taxon>Neoteleostei</taxon>
        <taxon>Acanthomorphata</taxon>
        <taxon>Eupercaria</taxon>
        <taxon>Perciformes</taxon>
        <taxon>Notothenioidei</taxon>
        <taxon>Channichthyidae</taxon>
        <taxon>Champsocephalus</taxon>
    </lineage>
</organism>
<dbReference type="AlphaFoldDB" id="A0AAN8HT39"/>
<accession>A0AAN8HT39</accession>
<comment type="caution">
    <text evidence="1">The sequence shown here is derived from an EMBL/GenBank/DDBJ whole genome shotgun (WGS) entry which is preliminary data.</text>
</comment>
<keyword evidence="2" id="KW-1185">Reference proteome</keyword>
<proteinExistence type="predicted"/>
<reference evidence="1 2" key="1">
    <citation type="journal article" date="2023" name="Mol. Biol. Evol.">
        <title>Genomics of Secondarily Temperate Adaptation in the Only Non-Antarctic Icefish.</title>
        <authorList>
            <person name="Rivera-Colon A.G."/>
            <person name="Rayamajhi N."/>
            <person name="Minhas B.F."/>
            <person name="Madrigal G."/>
            <person name="Bilyk K.T."/>
            <person name="Yoon V."/>
            <person name="Hune M."/>
            <person name="Gregory S."/>
            <person name="Cheng C.H.C."/>
            <person name="Catchen J.M."/>
        </authorList>
    </citation>
    <scope>NUCLEOTIDE SEQUENCE [LARGE SCALE GENOMIC DNA]</scope>
    <source>
        <tissue evidence="1">White muscle</tissue>
    </source>
</reference>
<dbReference type="Proteomes" id="UP001331515">
    <property type="component" value="Unassembled WGS sequence"/>
</dbReference>
<name>A0AAN8HT39_CHAGU</name>
<dbReference type="EMBL" id="JAURVH010001521">
    <property type="protein sequence ID" value="KAK5923124.1"/>
    <property type="molecule type" value="Genomic_DNA"/>
</dbReference>